<keyword evidence="2" id="KW-0812">Transmembrane</keyword>
<dbReference type="Pfam" id="PF07859">
    <property type="entry name" value="Abhydrolase_3"/>
    <property type="match status" value="1"/>
</dbReference>
<dbReference type="SUPFAM" id="SSF53474">
    <property type="entry name" value="alpha/beta-Hydrolases"/>
    <property type="match status" value="1"/>
</dbReference>
<dbReference type="InterPro" id="IPR050300">
    <property type="entry name" value="GDXG_lipolytic_enzyme"/>
</dbReference>
<keyword evidence="2" id="KW-1133">Transmembrane helix</keyword>
<keyword evidence="5" id="KW-1185">Reference proteome</keyword>
<keyword evidence="1" id="KW-0378">Hydrolase</keyword>
<dbReference type="PANTHER" id="PTHR48081">
    <property type="entry name" value="AB HYDROLASE SUPERFAMILY PROTEIN C4A8.06C"/>
    <property type="match status" value="1"/>
</dbReference>
<dbReference type="GO" id="GO:0016787">
    <property type="term" value="F:hydrolase activity"/>
    <property type="evidence" value="ECO:0007669"/>
    <property type="project" value="UniProtKB-KW"/>
</dbReference>
<feature type="transmembrane region" description="Helical" evidence="2">
    <location>
        <begin position="20"/>
        <end position="38"/>
    </location>
</feature>
<protein>
    <recommendedName>
        <fullName evidence="3">Alpha/beta hydrolase fold-3 domain-containing protein</fullName>
    </recommendedName>
</protein>
<dbReference type="InterPro" id="IPR029058">
    <property type="entry name" value="AB_hydrolase_fold"/>
</dbReference>
<feature type="domain" description="Alpha/beta hydrolase fold-3" evidence="3">
    <location>
        <begin position="140"/>
        <end position="372"/>
    </location>
</feature>
<evidence type="ECO:0000313" key="4">
    <source>
        <dbReference type="EMBL" id="EMD35344.1"/>
    </source>
</evidence>
<reference evidence="4 5" key="1">
    <citation type="journal article" date="2012" name="Proc. Natl. Acad. Sci. U.S.A.">
        <title>Comparative genomics of Ceriporiopsis subvermispora and Phanerochaete chrysosporium provide insight into selective ligninolysis.</title>
        <authorList>
            <person name="Fernandez-Fueyo E."/>
            <person name="Ruiz-Duenas F.J."/>
            <person name="Ferreira P."/>
            <person name="Floudas D."/>
            <person name="Hibbett D.S."/>
            <person name="Canessa P."/>
            <person name="Larrondo L.F."/>
            <person name="James T.Y."/>
            <person name="Seelenfreund D."/>
            <person name="Lobos S."/>
            <person name="Polanco R."/>
            <person name="Tello M."/>
            <person name="Honda Y."/>
            <person name="Watanabe T."/>
            <person name="Watanabe T."/>
            <person name="Ryu J.S."/>
            <person name="Kubicek C.P."/>
            <person name="Schmoll M."/>
            <person name="Gaskell J."/>
            <person name="Hammel K.E."/>
            <person name="St John F.J."/>
            <person name="Vanden Wymelenberg A."/>
            <person name="Sabat G."/>
            <person name="Splinter BonDurant S."/>
            <person name="Syed K."/>
            <person name="Yadav J.S."/>
            <person name="Doddapaneni H."/>
            <person name="Subramanian V."/>
            <person name="Lavin J.L."/>
            <person name="Oguiza J.A."/>
            <person name="Perez G."/>
            <person name="Pisabarro A.G."/>
            <person name="Ramirez L."/>
            <person name="Santoyo F."/>
            <person name="Master E."/>
            <person name="Coutinho P.M."/>
            <person name="Henrissat B."/>
            <person name="Lombard V."/>
            <person name="Magnuson J.K."/>
            <person name="Kuees U."/>
            <person name="Hori C."/>
            <person name="Igarashi K."/>
            <person name="Samejima M."/>
            <person name="Held B.W."/>
            <person name="Barry K.W."/>
            <person name="LaButti K.M."/>
            <person name="Lapidus A."/>
            <person name="Lindquist E.A."/>
            <person name="Lucas S.M."/>
            <person name="Riley R."/>
            <person name="Salamov A.A."/>
            <person name="Hoffmeister D."/>
            <person name="Schwenk D."/>
            <person name="Hadar Y."/>
            <person name="Yarden O."/>
            <person name="de Vries R.P."/>
            <person name="Wiebenga A."/>
            <person name="Stenlid J."/>
            <person name="Eastwood D."/>
            <person name="Grigoriev I.V."/>
            <person name="Berka R.M."/>
            <person name="Blanchette R.A."/>
            <person name="Kersten P."/>
            <person name="Martinez A.T."/>
            <person name="Vicuna R."/>
            <person name="Cullen D."/>
        </authorList>
    </citation>
    <scope>NUCLEOTIDE SEQUENCE [LARGE SCALE GENOMIC DNA]</scope>
    <source>
        <strain evidence="4 5">B</strain>
    </source>
</reference>
<evidence type="ECO:0000256" key="1">
    <source>
        <dbReference type="ARBA" id="ARBA00022801"/>
    </source>
</evidence>
<sequence>MAFAFRRQPFKAIYKTFNVLYLLVSVPVWALIAVVPAWRPRRSWSVGRTLMVKFIRAYIGLMFNTTLPPSPPPAIIAASPSAQEMGFAWVDPAPDLVTGEIRDVAEINGVKPEKSSGYWYGPRGPDGAPGQTASKGEKVILHMHGGAFVMGTSHPANTPMVACYNGFLEHFPKGMRIFGCDYRVSSAAPFPPANPFPAALIDAVAAYRYLVEDVGFDPENIIIGGDSAGGALALALGRYLAINNFPNLRNAAGLLLLSPTVDWAATHDQGDCAMKRNSPTDYVQAIFRTDYTRRALLGNLPVETAATSIWISPGSRRVIKAPGAFATLPPTCMVTGGGEITLDPMHMLRDRLLEDMGEERLFYLEVPDASHDLFTATWHEPERTDGLRKVAEWVRKIWGEES</sequence>
<organism evidence="4 5">
    <name type="scientific">Ceriporiopsis subvermispora (strain B)</name>
    <name type="common">White-rot fungus</name>
    <name type="synonym">Gelatoporia subvermispora</name>
    <dbReference type="NCBI Taxonomy" id="914234"/>
    <lineage>
        <taxon>Eukaryota</taxon>
        <taxon>Fungi</taxon>
        <taxon>Dikarya</taxon>
        <taxon>Basidiomycota</taxon>
        <taxon>Agaricomycotina</taxon>
        <taxon>Agaricomycetes</taxon>
        <taxon>Polyporales</taxon>
        <taxon>Gelatoporiaceae</taxon>
        <taxon>Gelatoporia</taxon>
    </lineage>
</organism>
<gene>
    <name evidence="4" type="ORF">CERSUDRAFT_116141</name>
</gene>
<dbReference type="OrthoDB" id="2152029at2759"/>
<dbReference type="STRING" id="914234.M2PH28"/>
<evidence type="ECO:0000256" key="2">
    <source>
        <dbReference type="SAM" id="Phobius"/>
    </source>
</evidence>
<name>M2PH28_CERS8</name>
<dbReference type="InterPro" id="IPR013094">
    <property type="entry name" value="AB_hydrolase_3"/>
</dbReference>
<dbReference type="EMBL" id="KB445800">
    <property type="protein sequence ID" value="EMD35344.1"/>
    <property type="molecule type" value="Genomic_DNA"/>
</dbReference>
<evidence type="ECO:0000313" key="5">
    <source>
        <dbReference type="Proteomes" id="UP000016930"/>
    </source>
</evidence>
<proteinExistence type="predicted"/>
<keyword evidence="2" id="KW-0472">Membrane</keyword>
<dbReference type="AlphaFoldDB" id="M2PH28"/>
<dbReference type="Gene3D" id="3.40.50.1820">
    <property type="entry name" value="alpha/beta hydrolase"/>
    <property type="match status" value="1"/>
</dbReference>
<accession>M2PH28</accession>
<dbReference type="Proteomes" id="UP000016930">
    <property type="component" value="Unassembled WGS sequence"/>
</dbReference>
<dbReference type="HOGENOM" id="CLU_019364_1_0_1"/>
<evidence type="ECO:0000259" key="3">
    <source>
        <dbReference type="Pfam" id="PF07859"/>
    </source>
</evidence>
<dbReference type="PANTHER" id="PTHR48081:SF26">
    <property type="entry name" value="ALPHA_BETA HYDROLASE FOLD-3 DOMAIN-CONTAINING PROTEIN"/>
    <property type="match status" value="1"/>
</dbReference>